<dbReference type="InterPro" id="IPR002798">
    <property type="entry name" value="SpoIIM-like"/>
</dbReference>
<protein>
    <submittedName>
        <fullName evidence="2">Stage II sporulation protein M</fullName>
    </submittedName>
</protein>
<evidence type="ECO:0000313" key="3">
    <source>
        <dbReference type="Proteomes" id="UP000248745"/>
    </source>
</evidence>
<dbReference type="EMBL" id="QKTW01000021">
    <property type="protein sequence ID" value="PZF71952.1"/>
    <property type="molecule type" value="Genomic_DNA"/>
</dbReference>
<evidence type="ECO:0000256" key="1">
    <source>
        <dbReference type="SAM" id="Phobius"/>
    </source>
</evidence>
<keyword evidence="1" id="KW-1133">Transmembrane helix</keyword>
<sequence>MREGQFIKQNIERWKGYQEPTNDPDEVAKRFTYLVEDLSYAKTFYPFSNTVRYINGMASSIYLSIYRNKKEKKHRVITFWTTEMPLIMYKHRRTLLFSLLFFIVFVAIGALSAANDQNFIRSVMGDEYVDMTERNILNGDPFGVYKMHEPIMMFVYIALNNIKVAMISIAFGMLATVGTLYFMFTNGLMLGSFEYMFYHHGLGKGFILTVFIHGTLEISALVIAGAAGMAIGNAILFPKTYTRMQSFMMAAKDAVKIMVSLVPVFIVAAFFESFVTRHTEMPIWINLIILTTSGAFILWYYVLYPIICGKKQKDVPKV</sequence>
<feature type="transmembrane region" description="Helical" evidence="1">
    <location>
        <begin position="94"/>
        <end position="114"/>
    </location>
</feature>
<dbReference type="PANTHER" id="PTHR35337:SF1">
    <property type="entry name" value="SLR1478 PROTEIN"/>
    <property type="match status" value="1"/>
</dbReference>
<organism evidence="2 3">
    <name type="scientific">Taibaiella soli</name>
    <dbReference type="NCBI Taxonomy" id="1649169"/>
    <lineage>
        <taxon>Bacteria</taxon>
        <taxon>Pseudomonadati</taxon>
        <taxon>Bacteroidota</taxon>
        <taxon>Chitinophagia</taxon>
        <taxon>Chitinophagales</taxon>
        <taxon>Chitinophagaceae</taxon>
        <taxon>Taibaiella</taxon>
    </lineage>
</organism>
<dbReference type="OrthoDB" id="9800053at2"/>
<gene>
    <name evidence="2" type="ORF">DN068_15700</name>
</gene>
<comment type="caution">
    <text evidence="2">The sequence shown here is derived from an EMBL/GenBank/DDBJ whole genome shotgun (WGS) entry which is preliminary data.</text>
</comment>
<reference evidence="2 3" key="1">
    <citation type="submission" date="2018-06" db="EMBL/GenBank/DDBJ databases">
        <title>Mucibacter soli gen. nov., sp. nov., a new member of the family Chitinophagaceae producing mucin.</title>
        <authorList>
            <person name="Kim M.-K."/>
            <person name="Park S."/>
            <person name="Kim T.-S."/>
            <person name="Joung Y."/>
            <person name="Han J.-H."/>
            <person name="Kim S.B."/>
        </authorList>
    </citation>
    <scope>NUCLEOTIDE SEQUENCE [LARGE SCALE GENOMIC DNA]</scope>
    <source>
        <strain evidence="2 3">R1-15</strain>
    </source>
</reference>
<dbReference type="PANTHER" id="PTHR35337">
    <property type="entry name" value="SLR1478 PROTEIN"/>
    <property type="match status" value="1"/>
</dbReference>
<name>A0A2W2AEF8_9BACT</name>
<keyword evidence="1" id="KW-0472">Membrane</keyword>
<dbReference type="RefSeq" id="WP_110999894.1">
    <property type="nucleotide sequence ID" value="NZ_QKTW01000021.1"/>
</dbReference>
<accession>A0A2W2AEF8</accession>
<proteinExistence type="predicted"/>
<dbReference type="AlphaFoldDB" id="A0A2W2AEF8"/>
<dbReference type="Proteomes" id="UP000248745">
    <property type="component" value="Unassembled WGS sequence"/>
</dbReference>
<keyword evidence="3" id="KW-1185">Reference proteome</keyword>
<evidence type="ECO:0000313" key="2">
    <source>
        <dbReference type="EMBL" id="PZF71952.1"/>
    </source>
</evidence>
<feature type="transmembrane region" description="Helical" evidence="1">
    <location>
        <begin position="281"/>
        <end position="303"/>
    </location>
</feature>
<keyword evidence="1" id="KW-0812">Transmembrane</keyword>
<dbReference type="Pfam" id="PF01944">
    <property type="entry name" value="SpoIIM"/>
    <property type="match status" value="1"/>
</dbReference>
<feature type="transmembrane region" description="Helical" evidence="1">
    <location>
        <begin position="257"/>
        <end position="275"/>
    </location>
</feature>
<feature type="transmembrane region" description="Helical" evidence="1">
    <location>
        <begin position="218"/>
        <end position="237"/>
    </location>
</feature>